<reference evidence="1 2" key="1">
    <citation type="journal article" date="2019" name="Nat. Ecol. Evol.">
        <title>Megaphylogeny resolves global patterns of mushroom evolution.</title>
        <authorList>
            <person name="Varga T."/>
            <person name="Krizsan K."/>
            <person name="Foldi C."/>
            <person name="Dima B."/>
            <person name="Sanchez-Garcia M."/>
            <person name="Sanchez-Ramirez S."/>
            <person name="Szollosi G.J."/>
            <person name="Szarkandi J.G."/>
            <person name="Papp V."/>
            <person name="Albert L."/>
            <person name="Andreopoulos W."/>
            <person name="Angelini C."/>
            <person name="Antonin V."/>
            <person name="Barry K.W."/>
            <person name="Bougher N.L."/>
            <person name="Buchanan P."/>
            <person name="Buyck B."/>
            <person name="Bense V."/>
            <person name="Catcheside P."/>
            <person name="Chovatia M."/>
            <person name="Cooper J."/>
            <person name="Damon W."/>
            <person name="Desjardin D."/>
            <person name="Finy P."/>
            <person name="Geml J."/>
            <person name="Haridas S."/>
            <person name="Hughes K."/>
            <person name="Justo A."/>
            <person name="Karasinski D."/>
            <person name="Kautmanova I."/>
            <person name="Kiss B."/>
            <person name="Kocsube S."/>
            <person name="Kotiranta H."/>
            <person name="LaButti K.M."/>
            <person name="Lechner B.E."/>
            <person name="Liimatainen K."/>
            <person name="Lipzen A."/>
            <person name="Lukacs Z."/>
            <person name="Mihaltcheva S."/>
            <person name="Morgado L.N."/>
            <person name="Niskanen T."/>
            <person name="Noordeloos M.E."/>
            <person name="Ohm R.A."/>
            <person name="Ortiz-Santana B."/>
            <person name="Ovrebo C."/>
            <person name="Racz N."/>
            <person name="Riley R."/>
            <person name="Savchenko A."/>
            <person name="Shiryaev A."/>
            <person name="Soop K."/>
            <person name="Spirin V."/>
            <person name="Szebenyi C."/>
            <person name="Tomsovsky M."/>
            <person name="Tulloss R.E."/>
            <person name="Uehling J."/>
            <person name="Grigoriev I.V."/>
            <person name="Vagvolgyi C."/>
            <person name="Papp T."/>
            <person name="Martin F.M."/>
            <person name="Miettinen O."/>
            <person name="Hibbett D.S."/>
            <person name="Nagy L.G."/>
        </authorList>
    </citation>
    <scope>NUCLEOTIDE SEQUENCE [LARGE SCALE GENOMIC DNA]</scope>
    <source>
        <strain evidence="1 2">FP101781</strain>
    </source>
</reference>
<dbReference type="EMBL" id="QPFP01000027">
    <property type="protein sequence ID" value="TEB29585.1"/>
    <property type="molecule type" value="Genomic_DNA"/>
</dbReference>
<dbReference type="Proteomes" id="UP000298030">
    <property type="component" value="Unassembled WGS sequence"/>
</dbReference>
<sequence length="154" mass="17537">MSSLSCFPIAVPREMIAASPFTYRNCGSVRSGTCASWYSLHTQIKTNTDSVIQISDLQPMAIPSKSVLHEATPLRCGVHGALRILQYILSFLKLHKQCEIDVKYAQIGREYWVVVGFRLAASSMIWRLKMRTFENTRKRQFDTGTQEVIFKFAL</sequence>
<proteinExistence type="predicted"/>
<keyword evidence="2" id="KW-1185">Reference proteome</keyword>
<name>A0A4Y7T636_COPMI</name>
<evidence type="ECO:0000313" key="2">
    <source>
        <dbReference type="Proteomes" id="UP000298030"/>
    </source>
</evidence>
<organism evidence="1 2">
    <name type="scientific">Coprinellus micaceus</name>
    <name type="common">Glistening ink-cap mushroom</name>
    <name type="synonym">Coprinus micaceus</name>
    <dbReference type="NCBI Taxonomy" id="71717"/>
    <lineage>
        <taxon>Eukaryota</taxon>
        <taxon>Fungi</taxon>
        <taxon>Dikarya</taxon>
        <taxon>Basidiomycota</taxon>
        <taxon>Agaricomycotina</taxon>
        <taxon>Agaricomycetes</taxon>
        <taxon>Agaricomycetidae</taxon>
        <taxon>Agaricales</taxon>
        <taxon>Agaricineae</taxon>
        <taxon>Psathyrellaceae</taxon>
        <taxon>Coprinellus</taxon>
    </lineage>
</organism>
<comment type="caution">
    <text evidence="1">The sequence shown here is derived from an EMBL/GenBank/DDBJ whole genome shotgun (WGS) entry which is preliminary data.</text>
</comment>
<gene>
    <name evidence="1" type="ORF">FA13DRAFT_1711163</name>
</gene>
<evidence type="ECO:0000313" key="1">
    <source>
        <dbReference type="EMBL" id="TEB29585.1"/>
    </source>
</evidence>
<accession>A0A4Y7T636</accession>
<protein>
    <submittedName>
        <fullName evidence="1">Uncharacterized protein</fullName>
    </submittedName>
</protein>
<dbReference type="AlphaFoldDB" id="A0A4Y7T636"/>